<evidence type="ECO:0000256" key="2">
    <source>
        <dbReference type="ARBA" id="ARBA00022525"/>
    </source>
</evidence>
<feature type="domain" description="DUF11" evidence="4">
    <location>
        <begin position="890"/>
        <end position="998"/>
    </location>
</feature>
<comment type="caution">
    <text evidence="6">The sequence shown here is derived from an EMBL/GenBank/DDBJ whole genome shotgun (WGS) entry which is preliminary data.</text>
</comment>
<dbReference type="Pfam" id="PF01345">
    <property type="entry name" value="DUF11"/>
    <property type="match status" value="6"/>
</dbReference>
<dbReference type="InterPro" id="IPR001434">
    <property type="entry name" value="OmcB-like_DUF11"/>
</dbReference>
<dbReference type="InterPro" id="IPR012291">
    <property type="entry name" value="CBM2_carb-bd_dom_sf"/>
</dbReference>
<dbReference type="InterPro" id="IPR033764">
    <property type="entry name" value="Sdr_B"/>
</dbReference>
<keyword evidence="3" id="KW-0732">Signal</keyword>
<dbReference type="RefSeq" id="WP_008674109.1">
    <property type="nucleotide sequence ID" value="NZ_ANOH01000048.1"/>
</dbReference>
<sequence length="1529" mass="156159">MIWQRMIDRLTGQKTRRNERSATRRGKNGRRLKLESLQKRELLASDLGAISGVAFIDADGDNTVDVGETLLQNVDVNLYLDDVTQNGVFDAGETLVGTMTTGADGVYRFTGLDGEDTVANDDATEDAGLTNPFVTTDGFYVLTFAAGAGGVQDSGGTPIAGVVLSDDVGVQVTDDDGVTAVTIDDFLTAQPSQPITETVVGSTTTSSSGALGSAGGVVGDERDVEIFIDNASSGTSSFEVVTGSNQLVFSNGGDVEATLLVQYDGVDSDGAGLALDGTGLGGIDLTDGDSASGLQIAVRSDTVVTGGLVVRVYTDAANFSIATIDLPDNIGSGDPLNVFVPFSSFVTGGGTGADFEDVGAIEGFVDGVNSNSGAGAPGLDFFLSILDSRRSNENVANSVATVPLTLGGEVFIDNGGGTDQAEQDNGLQDAGEGLFQAAASDPIEIELYDTDPSDGLQTPIATTTVNPLGGADIGSYSFTTLTSGDDLGPGTYYVMIPADQFTTGQPLEGHIGSSIDTPAGDTDDDAGNDNDGVWVDGVGFISGSITLTIGGEPTGGNENTTVDFGVLPTTDLRIDKTIDNGSSNLTLGGTAVFTVTIINLGETDATDVTVSDTIPEGLTFVSVVDSGSSTVATTTTTNGDGRPVHTFDVGSLAAGASVTYTVTTSIDASLTADPVNEIEVSGFQVEVDNDPTDADRATGDPVDGALENNIAVETADVPLAELTITKTDGIDAPDTVIAGDELTYTVTVTNVSTDAATNVVALDTLPTGVSYVAGSGTFTTGSGTVELVSGGADDGKLRITFGDMAGSESETVTFRVLVDAAFQDADSPLSNSVTATADNAADVTATDETPVEREVDVTVAKTVISTRTPDDRTDGDDADDIIDSTAPFDVFAGGFVTYEIVATNSGTSEARGVTVTDTLDTGLSLVAGSFDPLTSGATIASSSGQTITFNVPDLAPGESRTFTFEAAVASDQFSPLDNDVVIATTDTEPTGHAANTDTVQVDPEARVDLILDKSVNVTTVVPGQDQVIYTFTVSHDVDSISDAVNVDVTDTLPANLTGVSVVAAGASNTNFFNTTTRQILVEYASIPVGETRTFTVTADVDASATGDIVNTASVAVPGVTELDVTNNDDSVTITTTPEFDITISKSTDGTGTVGPLDTVTFTMVVSHDTDDDGTEADNGLSPSLATGIIVTDSLPDGLTFQSATSGGSTVTPTSTTNGTIVMPEFDLAPGSTRTITITATVDDDASGALTNNVSLVTDTGETQTDNNAAASNVTVVPEADVYVTKTVSTSTAQVGSQLTYTVTVFNDGPSPAEGVTVVDTLPSGVTFVSGTGPDGDLTATNGVVTVTPLNNAALASGDSFQFTIIATVNAGVTADQVNSVTVSTTTQEITNDRTNTATATTAIDQAINELSGTVFRDFNNDGLLNGMDNGLEGIELLLTGGDLGTDGLRTTTDENGFYEFDGLIAGDYQVQRLDMPSFFNDGLEQDGTGATPADSGDTIDVTVGGTSPADVPENNFALEPYLSYKLCIL</sequence>
<evidence type="ECO:0000256" key="1">
    <source>
        <dbReference type="ARBA" id="ARBA00004613"/>
    </source>
</evidence>
<dbReference type="GO" id="GO:0004553">
    <property type="term" value="F:hydrolase activity, hydrolyzing O-glycosyl compounds"/>
    <property type="evidence" value="ECO:0007669"/>
    <property type="project" value="InterPro"/>
</dbReference>
<dbReference type="PANTHER" id="PTHR34819">
    <property type="entry name" value="LARGE CYSTEINE-RICH PERIPLASMIC PROTEIN OMCB"/>
    <property type="match status" value="1"/>
</dbReference>
<proteinExistence type="predicted"/>
<evidence type="ECO:0000259" key="5">
    <source>
        <dbReference type="Pfam" id="PF17210"/>
    </source>
</evidence>
<accession>M5UPT9</accession>
<name>M5UPT9_9BACT</name>
<dbReference type="Proteomes" id="UP000011885">
    <property type="component" value="Unassembled WGS sequence"/>
</dbReference>
<evidence type="ECO:0000259" key="4">
    <source>
        <dbReference type="Pfam" id="PF01345"/>
    </source>
</evidence>
<dbReference type="OrthoDB" id="158862at2"/>
<feature type="domain" description="DUF11" evidence="4">
    <location>
        <begin position="1140"/>
        <end position="1272"/>
    </location>
</feature>
<dbReference type="GO" id="GO:0005576">
    <property type="term" value="C:extracellular region"/>
    <property type="evidence" value="ECO:0007669"/>
    <property type="project" value="UniProtKB-SubCell"/>
</dbReference>
<dbReference type="GO" id="GO:0030247">
    <property type="term" value="F:polysaccharide binding"/>
    <property type="evidence" value="ECO:0007669"/>
    <property type="project" value="InterPro"/>
</dbReference>
<comment type="subcellular location">
    <subcellularLocation>
        <location evidence="1">Secreted</location>
    </subcellularLocation>
</comment>
<dbReference type="Gene3D" id="2.60.40.290">
    <property type="match status" value="1"/>
</dbReference>
<feature type="domain" description="SD-repeat containing protein B" evidence="5">
    <location>
        <begin position="1412"/>
        <end position="1491"/>
    </location>
</feature>
<gene>
    <name evidence="6" type="ORF">RSSM_00537</name>
</gene>
<keyword evidence="7" id="KW-1185">Reference proteome</keyword>
<evidence type="ECO:0000256" key="3">
    <source>
        <dbReference type="ARBA" id="ARBA00022729"/>
    </source>
</evidence>
<evidence type="ECO:0000313" key="6">
    <source>
        <dbReference type="EMBL" id="EMI58018.1"/>
    </source>
</evidence>
<dbReference type="InterPro" id="IPR051172">
    <property type="entry name" value="Chlamydia_OmcB"/>
</dbReference>
<dbReference type="PATRIC" id="fig|1263870.3.peg.587"/>
<dbReference type="SUPFAM" id="SSF117074">
    <property type="entry name" value="Hypothetical protein PA1324"/>
    <property type="match status" value="2"/>
</dbReference>
<feature type="domain" description="DUF11" evidence="4">
    <location>
        <begin position="1280"/>
        <end position="1400"/>
    </location>
</feature>
<dbReference type="PANTHER" id="PTHR34819:SF3">
    <property type="entry name" value="CELL SURFACE PROTEIN"/>
    <property type="match status" value="1"/>
</dbReference>
<reference evidence="6 7" key="1">
    <citation type="journal article" date="2013" name="Mar. Genomics">
        <title>Expression of sulfatases in Rhodopirellula baltica and the diversity of sulfatases in the genus Rhodopirellula.</title>
        <authorList>
            <person name="Wegner C.E."/>
            <person name="Richter-Heitmann T."/>
            <person name="Klindworth A."/>
            <person name="Klockow C."/>
            <person name="Richter M."/>
            <person name="Achstetter T."/>
            <person name="Glockner F.O."/>
            <person name="Harder J."/>
        </authorList>
    </citation>
    <scope>NUCLEOTIDE SEQUENCE [LARGE SCALE GENOMIC DNA]</scope>
    <source>
        <strain evidence="6 7">SM41</strain>
    </source>
</reference>
<dbReference type="Gene3D" id="2.60.40.740">
    <property type="match status" value="1"/>
</dbReference>
<feature type="domain" description="DUF11" evidence="4">
    <location>
        <begin position="1008"/>
        <end position="1133"/>
    </location>
</feature>
<dbReference type="NCBIfam" id="TIGR01451">
    <property type="entry name" value="B_ant_repeat"/>
    <property type="match status" value="5"/>
</dbReference>
<protein>
    <submittedName>
        <fullName evidence="6">Protein containing DUF11</fullName>
    </submittedName>
</protein>
<feature type="domain" description="DUF11" evidence="4">
    <location>
        <begin position="722"/>
        <end position="848"/>
    </location>
</feature>
<dbReference type="Pfam" id="PF17210">
    <property type="entry name" value="SdrD_B"/>
    <property type="match status" value="1"/>
</dbReference>
<organism evidence="6 7">
    <name type="scientific">Rhodopirellula sallentina SM41</name>
    <dbReference type="NCBI Taxonomy" id="1263870"/>
    <lineage>
        <taxon>Bacteria</taxon>
        <taxon>Pseudomonadati</taxon>
        <taxon>Planctomycetota</taxon>
        <taxon>Planctomycetia</taxon>
        <taxon>Pirellulales</taxon>
        <taxon>Pirellulaceae</taxon>
        <taxon>Rhodopirellula</taxon>
    </lineage>
</organism>
<dbReference type="InterPro" id="IPR013783">
    <property type="entry name" value="Ig-like_fold"/>
</dbReference>
<dbReference type="EMBL" id="ANOH01000048">
    <property type="protein sequence ID" value="EMI58018.1"/>
    <property type="molecule type" value="Genomic_DNA"/>
</dbReference>
<evidence type="ECO:0000313" key="7">
    <source>
        <dbReference type="Proteomes" id="UP000011885"/>
    </source>
</evidence>
<keyword evidence="2" id="KW-0964">Secreted</keyword>
<dbReference type="InterPro" id="IPR047589">
    <property type="entry name" value="DUF11_rpt"/>
</dbReference>
<feature type="domain" description="DUF11" evidence="4">
    <location>
        <begin position="571"/>
        <end position="693"/>
    </location>
</feature>
<dbReference type="Gene3D" id="2.60.40.10">
    <property type="entry name" value="Immunoglobulins"/>
    <property type="match status" value="3"/>
</dbReference>